<dbReference type="CDD" id="cd06457">
    <property type="entry name" value="M3A_MIP"/>
    <property type="match status" value="1"/>
</dbReference>
<dbReference type="Pfam" id="PF01432">
    <property type="entry name" value="Peptidase_M3"/>
    <property type="match status" value="1"/>
</dbReference>
<protein>
    <recommendedName>
        <fullName evidence="4">mitochondrial intermediate peptidase</fullName>
        <ecNumber evidence="4">3.4.24.59</ecNumber>
    </recommendedName>
</protein>
<organism evidence="14 15">
    <name type="scientific">Powellomyces hirtus</name>
    <dbReference type="NCBI Taxonomy" id="109895"/>
    <lineage>
        <taxon>Eukaryota</taxon>
        <taxon>Fungi</taxon>
        <taxon>Fungi incertae sedis</taxon>
        <taxon>Chytridiomycota</taxon>
        <taxon>Chytridiomycota incertae sedis</taxon>
        <taxon>Chytridiomycetes</taxon>
        <taxon>Spizellomycetales</taxon>
        <taxon>Powellomycetaceae</taxon>
        <taxon>Powellomyces</taxon>
    </lineage>
</organism>
<dbReference type="EMBL" id="QEAQ01000011">
    <property type="protein sequence ID" value="TPX60897.1"/>
    <property type="molecule type" value="Genomic_DNA"/>
</dbReference>
<dbReference type="AlphaFoldDB" id="A0A507EC26"/>
<keyword evidence="10 12" id="KW-0482">Metalloprotease</keyword>
<evidence type="ECO:0000259" key="13">
    <source>
        <dbReference type="Pfam" id="PF01432"/>
    </source>
</evidence>
<comment type="caution">
    <text evidence="14">The sequence shown here is derived from an EMBL/GenBank/DDBJ whole genome shotgun (WGS) entry which is preliminary data.</text>
</comment>
<reference evidence="14 15" key="1">
    <citation type="journal article" date="2019" name="Sci. Rep.">
        <title>Comparative genomics of chytrid fungi reveal insights into the obligate biotrophic and pathogenic lifestyle of Synchytrium endobioticum.</title>
        <authorList>
            <person name="van de Vossenberg B.T.L.H."/>
            <person name="Warris S."/>
            <person name="Nguyen H.D.T."/>
            <person name="van Gent-Pelzer M.P.E."/>
            <person name="Joly D.L."/>
            <person name="van de Geest H.C."/>
            <person name="Bonants P.J.M."/>
            <person name="Smith D.S."/>
            <person name="Levesque C.A."/>
            <person name="van der Lee T.A.J."/>
        </authorList>
    </citation>
    <scope>NUCLEOTIDE SEQUENCE [LARGE SCALE GENOMIC DNA]</scope>
    <source>
        <strain evidence="14 15">CBS 809.83</strain>
    </source>
</reference>
<comment type="cofactor">
    <cofactor evidence="12">
        <name>Zn(2+)</name>
        <dbReference type="ChEBI" id="CHEBI:29105"/>
    </cofactor>
    <text evidence="12">Binds 1 zinc ion.</text>
</comment>
<dbReference type="GO" id="GO:0006627">
    <property type="term" value="P:protein processing involved in protein targeting to mitochondrion"/>
    <property type="evidence" value="ECO:0007669"/>
    <property type="project" value="TreeGrafter"/>
</dbReference>
<dbReference type="InterPro" id="IPR033851">
    <property type="entry name" value="M3A_MIP"/>
</dbReference>
<dbReference type="InterPro" id="IPR045090">
    <property type="entry name" value="Pept_M3A_M3B"/>
</dbReference>
<evidence type="ECO:0000256" key="2">
    <source>
        <dbReference type="ARBA" id="ARBA00004305"/>
    </source>
</evidence>
<evidence type="ECO:0000256" key="7">
    <source>
        <dbReference type="ARBA" id="ARBA00022801"/>
    </source>
</evidence>
<sequence length="675" mass="75855">MAKTVKRLDRLSDILCSVVDSAELIRNVHPDKKFVDAANDAHMALSSIINQLNTHQELYQSLHRVMNDATITSKFSEQELRVGNLLLADFERAGIHMPAATRDRFVDLQNRIGELGHMMITNAAPGTATVEIEDPAQNLIGVPPNIVSMFARSKTAVIPTSSALATTVLKSARNEDVRRKVYMAMNSGSREQVDVVEALLWTRGELARLLGKESYAEMSLVDKMAGTPENVISFLESLSDLHKPRAEVELDRLRSLKATHVAKGASRDIQAWDRFYYSQFIAPSAVIARPDVLADPFHAAPPTSYKSDPISAYFSVGATFQGLSQLFKSLYGVTLEPATVAPGEVWHSDVRRLDVMHEKDGKIGTIYCDLFSREAGESRKYENAAHFTVRCSRRIDDEERFGSAYHAGSMKIPGFEKDVVENGTKKRYQLPIVVLVTAFRRPSDHMPALLNLWEVETLFHEMGHAMHSMLARTDYQHIAGTRVPMDFVEVPSIFMENFAKSPEMLSSFARHYQTGDTVPLDLLRSARAASATTDAFDTQHQLQLSLLDQMYHSPLALQPGFNSTAVLAESQRLYNVFPPIKDAAWQVQFTHLFSYGATYYSYFWSRRWASRIWRKWFRGRDEQAWKEGGELLRTELLGCGGGRDPWTGLEKLGVVKDGERQGVFRARLDDLGISD</sequence>
<dbReference type="InterPro" id="IPR001567">
    <property type="entry name" value="Pept_M3A_M3B_dom"/>
</dbReference>
<keyword evidence="6 12" id="KW-0479">Metal-binding</keyword>
<evidence type="ECO:0000256" key="9">
    <source>
        <dbReference type="ARBA" id="ARBA00022946"/>
    </source>
</evidence>
<keyword evidence="9" id="KW-0809">Transit peptide</keyword>
<name>A0A507EC26_9FUNG</name>
<evidence type="ECO:0000313" key="14">
    <source>
        <dbReference type="EMBL" id="TPX60897.1"/>
    </source>
</evidence>
<dbReference type="GO" id="GO:0046872">
    <property type="term" value="F:metal ion binding"/>
    <property type="evidence" value="ECO:0007669"/>
    <property type="project" value="UniProtKB-UniRule"/>
</dbReference>
<evidence type="ECO:0000256" key="1">
    <source>
        <dbReference type="ARBA" id="ARBA00000436"/>
    </source>
</evidence>
<dbReference type="SUPFAM" id="SSF55486">
    <property type="entry name" value="Metalloproteases ('zincins'), catalytic domain"/>
    <property type="match status" value="1"/>
</dbReference>
<evidence type="ECO:0000256" key="3">
    <source>
        <dbReference type="ARBA" id="ARBA00006040"/>
    </source>
</evidence>
<comment type="similarity">
    <text evidence="3 12">Belongs to the peptidase M3 family.</text>
</comment>
<evidence type="ECO:0000256" key="11">
    <source>
        <dbReference type="ARBA" id="ARBA00023128"/>
    </source>
</evidence>
<dbReference type="GO" id="GO:0004222">
    <property type="term" value="F:metalloendopeptidase activity"/>
    <property type="evidence" value="ECO:0007669"/>
    <property type="project" value="UniProtKB-EC"/>
</dbReference>
<dbReference type="PANTHER" id="PTHR11804">
    <property type="entry name" value="PROTEASE M3 THIMET OLIGOPEPTIDASE-RELATED"/>
    <property type="match status" value="1"/>
</dbReference>
<dbReference type="STRING" id="109895.A0A507EC26"/>
<dbReference type="EC" id="3.4.24.59" evidence="4"/>
<keyword evidence="11" id="KW-0496">Mitochondrion</keyword>
<evidence type="ECO:0000256" key="5">
    <source>
        <dbReference type="ARBA" id="ARBA00022670"/>
    </source>
</evidence>
<dbReference type="InterPro" id="IPR024079">
    <property type="entry name" value="MetalloPept_cat_dom_sf"/>
</dbReference>
<keyword evidence="7 12" id="KW-0378">Hydrolase</keyword>
<feature type="domain" description="Peptidase M3A/M3B catalytic" evidence="13">
    <location>
        <begin position="168"/>
        <end position="655"/>
    </location>
</feature>
<dbReference type="Proteomes" id="UP000318582">
    <property type="component" value="Unassembled WGS sequence"/>
</dbReference>
<dbReference type="Gene3D" id="1.10.1370.10">
    <property type="entry name" value="Neurolysin, domain 3"/>
    <property type="match status" value="1"/>
</dbReference>
<keyword evidence="5 12" id="KW-0645">Protease</keyword>
<keyword evidence="8 12" id="KW-0862">Zinc</keyword>
<comment type="subcellular location">
    <subcellularLocation>
        <location evidence="2">Mitochondrion matrix</location>
    </subcellularLocation>
</comment>
<dbReference type="Gene3D" id="3.40.390.10">
    <property type="entry name" value="Collagenase (Catalytic Domain)"/>
    <property type="match status" value="1"/>
</dbReference>
<evidence type="ECO:0000256" key="12">
    <source>
        <dbReference type="RuleBase" id="RU003435"/>
    </source>
</evidence>
<evidence type="ECO:0000256" key="4">
    <source>
        <dbReference type="ARBA" id="ARBA00012441"/>
    </source>
</evidence>
<dbReference type="PANTHER" id="PTHR11804:SF79">
    <property type="entry name" value="MITOCHONDRIAL INTERMEDIATE PEPTIDASE"/>
    <property type="match status" value="1"/>
</dbReference>
<gene>
    <name evidence="14" type="ORF">PhCBS80983_g01423</name>
</gene>
<dbReference type="GO" id="GO:0006518">
    <property type="term" value="P:peptide metabolic process"/>
    <property type="evidence" value="ECO:0007669"/>
    <property type="project" value="TreeGrafter"/>
</dbReference>
<proteinExistence type="inferred from homology"/>
<keyword evidence="15" id="KW-1185">Reference proteome</keyword>
<comment type="catalytic activity">
    <reaction evidence="1">
        <text>Release of an N-terminal octapeptide as second stage of processing of some proteins imported into the mitochondrion.</text>
        <dbReference type="EC" id="3.4.24.59"/>
    </reaction>
</comment>
<evidence type="ECO:0000256" key="8">
    <source>
        <dbReference type="ARBA" id="ARBA00022833"/>
    </source>
</evidence>
<accession>A0A507EC26</accession>
<evidence type="ECO:0000313" key="15">
    <source>
        <dbReference type="Proteomes" id="UP000318582"/>
    </source>
</evidence>
<evidence type="ECO:0000256" key="10">
    <source>
        <dbReference type="ARBA" id="ARBA00023049"/>
    </source>
</evidence>
<dbReference type="InterPro" id="IPR024077">
    <property type="entry name" value="Neurolysin/TOP_dom2"/>
</dbReference>
<dbReference type="GO" id="GO:0005759">
    <property type="term" value="C:mitochondrial matrix"/>
    <property type="evidence" value="ECO:0007669"/>
    <property type="project" value="UniProtKB-SubCell"/>
</dbReference>
<evidence type="ECO:0000256" key="6">
    <source>
        <dbReference type="ARBA" id="ARBA00022723"/>
    </source>
</evidence>